<feature type="transmembrane region" description="Helical" evidence="10">
    <location>
        <begin position="371"/>
        <end position="389"/>
    </location>
</feature>
<comment type="subcellular location">
    <subcellularLocation>
        <location evidence="1">Endoplasmic reticulum membrane</location>
        <topology evidence="1">Multi-pass membrane protein</topology>
    </subcellularLocation>
</comment>
<gene>
    <name evidence="11" type="ORF">L202_06623</name>
</gene>
<feature type="transmembrane region" description="Helical" evidence="10">
    <location>
        <begin position="315"/>
        <end position="334"/>
    </location>
</feature>
<keyword evidence="8 10" id="KW-0472">Membrane</keyword>
<evidence type="ECO:0000256" key="6">
    <source>
        <dbReference type="ARBA" id="ARBA00022824"/>
    </source>
</evidence>
<organism evidence="11 12">
    <name type="scientific">Cryptococcus amylolentus CBS 6039</name>
    <dbReference type="NCBI Taxonomy" id="1295533"/>
    <lineage>
        <taxon>Eukaryota</taxon>
        <taxon>Fungi</taxon>
        <taxon>Dikarya</taxon>
        <taxon>Basidiomycota</taxon>
        <taxon>Agaricomycotina</taxon>
        <taxon>Tremellomycetes</taxon>
        <taxon>Tremellales</taxon>
        <taxon>Cryptococcaceae</taxon>
        <taxon>Cryptococcus</taxon>
    </lineage>
</organism>
<keyword evidence="3" id="KW-0813">Transport</keyword>
<dbReference type="Pfam" id="PF08449">
    <property type="entry name" value="UAA"/>
    <property type="match status" value="1"/>
</dbReference>
<dbReference type="GO" id="GO:0000139">
    <property type="term" value="C:Golgi membrane"/>
    <property type="evidence" value="ECO:0007669"/>
    <property type="project" value="TreeGrafter"/>
</dbReference>
<evidence type="ECO:0000256" key="3">
    <source>
        <dbReference type="ARBA" id="ARBA00022448"/>
    </source>
</evidence>
<feature type="transmembrane region" description="Helical" evidence="10">
    <location>
        <begin position="154"/>
        <end position="175"/>
    </location>
</feature>
<evidence type="ECO:0000256" key="2">
    <source>
        <dbReference type="ARBA" id="ARBA00010694"/>
    </source>
</evidence>
<proteinExistence type="inferred from homology"/>
<reference evidence="11 12" key="1">
    <citation type="submission" date="2016-06" db="EMBL/GenBank/DDBJ databases">
        <title>Evolution of pathogenesis and genome organization in the Tremellales.</title>
        <authorList>
            <person name="Cuomo C."/>
            <person name="Litvintseva A."/>
            <person name="Heitman J."/>
            <person name="Chen Y."/>
            <person name="Sun S."/>
            <person name="Springer D."/>
            <person name="Dromer F."/>
            <person name="Young S."/>
            <person name="Zeng Q."/>
            <person name="Chapman S."/>
            <person name="Gujja S."/>
            <person name="Saif S."/>
            <person name="Birren B."/>
        </authorList>
    </citation>
    <scope>NUCLEOTIDE SEQUENCE [LARGE SCALE GENOMIC DNA]</scope>
    <source>
        <strain evidence="11 12">CBS 6039</strain>
    </source>
</reference>
<dbReference type="InterPro" id="IPR037185">
    <property type="entry name" value="EmrE-like"/>
</dbReference>
<dbReference type="PANTHER" id="PTHR10778">
    <property type="entry name" value="SOLUTE CARRIER FAMILY 35 MEMBER B"/>
    <property type="match status" value="1"/>
</dbReference>
<dbReference type="GO" id="GO:0005789">
    <property type="term" value="C:endoplasmic reticulum membrane"/>
    <property type="evidence" value="ECO:0007669"/>
    <property type="project" value="UniProtKB-SubCell"/>
</dbReference>
<dbReference type="GeneID" id="30157932"/>
<comment type="similarity">
    <text evidence="2">Belongs to the nucleotide-sugar transporter family. SLC35B subfamily.</text>
</comment>
<name>A0A1E3HGL9_9TREE</name>
<dbReference type="InterPro" id="IPR013657">
    <property type="entry name" value="SCL35B1-4/HUT1"/>
</dbReference>
<feature type="transmembrane region" description="Helical" evidence="10">
    <location>
        <begin position="58"/>
        <end position="78"/>
    </location>
</feature>
<dbReference type="RefSeq" id="XP_018991142.1">
    <property type="nucleotide sequence ID" value="XM_019141167.1"/>
</dbReference>
<dbReference type="SUPFAM" id="SSF103481">
    <property type="entry name" value="Multidrug resistance efflux transporter EmrE"/>
    <property type="match status" value="1"/>
</dbReference>
<feature type="transmembrane region" description="Helical" evidence="10">
    <location>
        <begin position="187"/>
        <end position="204"/>
    </location>
</feature>
<dbReference type="GO" id="GO:0005460">
    <property type="term" value="F:UDP-glucose transmembrane transporter activity"/>
    <property type="evidence" value="ECO:0007669"/>
    <property type="project" value="TreeGrafter"/>
</dbReference>
<protein>
    <recommendedName>
        <fullName evidence="9">UDP-galactose transporter homolog 1</fullName>
    </recommendedName>
</protein>
<evidence type="ECO:0000313" key="12">
    <source>
        <dbReference type="Proteomes" id="UP000094065"/>
    </source>
</evidence>
<feature type="transmembrane region" description="Helical" evidence="10">
    <location>
        <begin position="254"/>
        <end position="272"/>
    </location>
</feature>
<keyword evidence="4" id="KW-0762">Sugar transport</keyword>
<keyword evidence="6" id="KW-0256">Endoplasmic reticulum</keyword>
<evidence type="ECO:0000256" key="8">
    <source>
        <dbReference type="ARBA" id="ARBA00023136"/>
    </source>
</evidence>
<dbReference type="GO" id="GO:0005459">
    <property type="term" value="F:UDP-galactose transmembrane transporter activity"/>
    <property type="evidence" value="ECO:0007669"/>
    <property type="project" value="TreeGrafter"/>
</dbReference>
<dbReference type="AlphaFoldDB" id="A0A1E3HGL9"/>
<dbReference type="Proteomes" id="UP000094065">
    <property type="component" value="Unassembled WGS sequence"/>
</dbReference>
<evidence type="ECO:0000256" key="9">
    <source>
        <dbReference type="ARBA" id="ARBA00041103"/>
    </source>
</evidence>
<evidence type="ECO:0000256" key="7">
    <source>
        <dbReference type="ARBA" id="ARBA00022989"/>
    </source>
</evidence>
<comment type="caution">
    <text evidence="11">The sequence shown here is derived from an EMBL/GenBank/DDBJ whole genome shotgun (WGS) entry which is preliminary data.</text>
</comment>
<feature type="transmembrane region" description="Helical" evidence="10">
    <location>
        <begin position="129"/>
        <end position="148"/>
    </location>
</feature>
<keyword evidence="5 10" id="KW-0812">Transmembrane</keyword>
<keyword evidence="12" id="KW-1185">Reference proteome</keyword>
<dbReference type="OrthoDB" id="1601at2759"/>
<feature type="transmembrane region" description="Helical" evidence="10">
    <location>
        <begin position="346"/>
        <end position="365"/>
    </location>
</feature>
<keyword evidence="7 10" id="KW-1133">Transmembrane helix</keyword>
<sequence length="406" mass="43945">MAILRLAVCISGVYAAFLLWAIAQERLSKPFPSIHPHPHSQPHDPSEPLPGNKFPSPIFLNFAQAIASSLSALCYLVFNAWREGWNGRGLGKVLGLNDLFAGERKEENAIVEMAGTEVALKAKPGRKSLLALLVQVSIFQTIASPIGFMALRHISYPTMVLGKSCKLIPVLLLNVLLYRRKFSSHKYVVVALVTVGISMFMLMAEAPKKKKGGADSIQGLVLLLVNLLIDGLTNSTQDQIFSSYPTFTGQQMMFTMALTTQIILLPLLLVPLPSHPIALLANLPLPLANTLPTSSLTFAPPAALESISFLLSHPAALQPLLAYALLGGLGQLFIFETIQHFGSLTLVMVTVTRKLFTMLLSVFVFEHKLTPGQWGGVGVVFAGIGVEAAQKRGSGSKKAEKTDKKE</sequence>
<evidence type="ECO:0000256" key="1">
    <source>
        <dbReference type="ARBA" id="ARBA00004477"/>
    </source>
</evidence>
<evidence type="ECO:0000256" key="10">
    <source>
        <dbReference type="SAM" id="Phobius"/>
    </source>
</evidence>
<evidence type="ECO:0000256" key="4">
    <source>
        <dbReference type="ARBA" id="ARBA00022597"/>
    </source>
</evidence>
<evidence type="ECO:0000313" key="11">
    <source>
        <dbReference type="EMBL" id="ODN75492.1"/>
    </source>
</evidence>
<dbReference type="PANTHER" id="PTHR10778:SF10">
    <property type="entry name" value="SOLUTE CARRIER FAMILY 35 MEMBER B1"/>
    <property type="match status" value="1"/>
</dbReference>
<dbReference type="EMBL" id="AWGJ01000010">
    <property type="protein sequence ID" value="ODN75492.1"/>
    <property type="molecule type" value="Genomic_DNA"/>
</dbReference>
<evidence type="ECO:0000256" key="5">
    <source>
        <dbReference type="ARBA" id="ARBA00022692"/>
    </source>
</evidence>
<accession>A0A1E3HGL9</accession>
<dbReference type="STRING" id="1295533.A0A1E3HGL9"/>